<feature type="domain" description="Glycosyl transferase family 3" evidence="3">
    <location>
        <begin position="73"/>
        <end position="325"/>
    </location>
</feature>
<evidence type="ECO:0000313" key="5">
    <source>
        <dbReference type="Proteomes" id="UP000886657"/>
    </source>
</evidence>
<keyword evidence="1 4" id="KW-0328">Glycosyltransferase</keyword>
<dbReference type="GO" id="GO:0004048">
    <property type="term" value="F:anthranilate phosphoribosyltransferase activity"/>
    <property type="evidence" value="ECO:0007669"/>
    <property type="project" value="UniProtKB-EC"/>
</dbReference>
<keyword evidence="2 4" id="KW-0808">Transferase</keyword>
<dbReference type="InterPro" id="IPR005940">
    <property type="entry name" value="Anthranilate_Pribosyl_Tfrase"/>
</dbReference>
<dbReference type="Gene3D" id="3.40.1030.10">
    <property type="entry name" value="Nucleoside phosphorylase/phosphoribosyltransferase catalytic domain"/>
    <property type="match status" value="1"/>
</dbReference>
<dbReference type="Gene3D" id="1.20.970.10">
    <property type="entry name" value="Transferase, Pyrimidine Nucleoside Phosphorylase, Chain C"/>
    <property type="match status" value="1"/>
</dbReference>
<dbReference type="NCBIfam" id="TIGR01245">
    <property type="entry name" value="trpD"/>
    <property type="match status" value="1"/>
</dbReference>
<sequence length="345" mass="36267">MTLLTTHNPIRPLPEPTASELMRIFIDQDTDALLVGACLALLAQRVPEAHELAAFADALAEVAVPFPAVPEGAIDVVGTGGDGASTANLSTLAALLLPSLGVPVVKHGNRAATGVCGSADLMEALAYDLARPIPDLLEDIRARKFAFLFAPGYHPLLGRLREIRKRLGIPTIFNLLGPLLNPGHPPLQLLGVAREELMAPMAGALARRSSLRRAFVVHGKDAEGRGLDEASIEGPTSILAVAEGTVAARQVLVPRELGLLPPSRDALRVADRAEALAVARGLLAGSAHQDFRPAVADAVALQAALGLHLHRNEGLAGLAATLRETREQLDRGFPLPFALPGESRP</sequence>
<comment type="caution">
    <text evidence="4">The sequence shown here is derived from an EMBL/GenBank/DDBJ whole genome shotgun (WGS) entry which is preliminary data.</text>
</comment>
<dbReference type="GO" id="GO:0005829">
    <property type="term" value="C:cytosol"/>
    <property type="evidence" value="ECO:0007669"/>
    <property type="project" value="TreeGrafter"/>
</dbReference>
<dbReference type="PANTHER" id="PTHR43285">
    <property type="entry name" value="ANTHRANILATE PHOSPHORIBOSYLTRANSFERASE"/>
    <property type="match status" value="1"/>
</dbReference>
<proteinExistence type="predicted"/>
<evidence type="ECO:0000313" key="4">
    <source>
        <dbReference type="EMBL" id="MBK9796086.1"/>
    </source>
</evidence>
<dbReference type="InterPro" id="IPR035902">
    <property type="entry name" value="Nuc_phospho_transferase"/>
</dbReference>
<evidence type="ECO:0000256" key="1">
    <source>
        <dbReference type="ARBA" id="ARBA00022676"/>
    </source>
</evidence>
<gene>
    <name evidence="4" type="primary">trpD</name>
    <name evidence="4" type="ORF">IPP58_06240</name>
</gene>
<evidence type="ECO:0000256" key="2">
    <source>
        <dbReference type="ARBA" id="ARBA00022679"/>
    </source>
</evidence>
<accession>A0A9D7SFX4</accession>
<reference evidence="4" key="1">
    <citation type="submission" date="2020-10" db="EMBL/GenBank/DDBJ databases">
        <title>Connecting structure to function with the recovery of over 1000 high-quality activated sludge metagenome-assembled genomes encoding full-length rRNA genes using long-read sequencing.</title>
        <authorList>
            <person name="Singleton C.M."/>
            <person name="Petriglieri F."/>
            <person name="Kristensen J.M."/>
            <person name="Kirkegaard R.H."/>
            <person name="Michaelsen T.Y."/>
            <person name="Andersen M.H."/>
            <person name="Karst S.M."/>
            <person name="Dueholm M.S."/>
            <person name="Nielsen P.H."/>
            <person name="Albertsen M."/>
        </authorList>
    </citation>
    <scope>NUCLEOTIDE SEQUENCE</scope>
    <source>
        <strain evidence="4">Skiv_18-Q3-R9-52_MAXAC.067</strain>
    </source>
</reference>
<name>A0A9D7SFX4_9BACT</name>
<dbReference type="Pfam" id="PF00591">
    <property type="entry name" value="Glycos_transf_3"/>
    <property type="match status" value="1"/>
</dbReference>
<dbReference type="EC" id="2.4.2.18" evidence="4"/>
<dbReference type="GO" id="GO:0000162">
    <property type="term" value="P:L-tryptophan biosynthetic process"/>
    <property type="evidence" value="ECO:0007669"/>
    <property type="project" value="InterPro"/>
</dbReference>
<evidence type="ECO:0000259" key="3">
    <source>
        <dbReference type="Pfam" id="PF00591"/>
    </source>
</evidence>
<dbReference type="SUPFAM" id="SSF52418">
    <property type="entry name" value="Nucleoside phosphorylase/phosphoribosyltransferase catalytic domain"/>
    <property type="match status" value="1"/>
</dbReference>
<dbReference type="PANTHER" id="PTHR43285:SF2">
    <property type="entry name" value="ANTHRANILATE PHOSPHORIBOSYLTRANSFERASE"/>
    <property type="match status" value="1"/>
</dbReference>
<dbReference type="EMBL" id="JADKIO010000005">
    <property type="protein sequence ID" value="MBK9796086.1"/>
    <property type="molecule type" value="Genomic_DNA"/>
</dbReference>
<organism evidence="4 5">
    <name type="scientific">Candidatus Geothrix skivensis</name>
    <dbReference type="NCBI Taxonomy" id="2954439"/>
    <lineage>
        <taxon>Bacteria</taxon>
        <taxon>Pseudomonadati</taxon>
        <taxon>Acidobacteriota</taxon>
        <taxon>Holophagae</taxon>
        <taxon>Holophagales</taxon>
        <taxon>Holophagaceae</taxon>
        <taxon>Geothrix</taxon>
    </lineage>
</organism>
<dbReference type="Proteomes" id="UP000886657">
    <property type="component" value="Unassembled WGS sequence"/>
</dbReference>
<protein>
    <submittedName>
        <fullName evidence="4">Anthranilate phosphoribosyltransferase</fullName>
        <ecNumber evidence="4">2.4.2.18</ecNumber>
    </submittedName>
</protein>
<dbReference type="InterPro" id="IPR000312">
    <property type="entry name" value="Glycosyl_Trfase_fam3"/>
</dbReference>
<dbReference type="AlphaFoldDB" id="A0A9D7SFX4"/>